<dbReference type="Proteomes" id="UP001595476">
    <property type="component" value="Unassembled WGS sequence"/>
</dbReference>
<keyword evidence="4" id="KW-1185">Reference proteome</keyword>
<dbReference type="PANTHER" id="PTHR30006">
    <property type="entry name" value="THIAMINE-BINDING PERIPLASMIC PROTEIN-RELATED"/>
    <property type="match status" value="1"/>
</dbReference>
<comment type="similarity">
    <text evidence="1">Belongs to the bacterial solute-binding protein 1 family.</text>
</comment>
<proteinExistence type="inferred from homology"/>
<dbReference type="PANTHER" id="PTHR30006:SF15">
    <property type="entry name" value="IRON-UTILIZATION PERIPLASMIC PROTEIN"/>
    <property type="match status" value="1"/>
</dbReference>
<dbReference type="SUPFAM" id="SSF53850">
    <property type="entry name" value="Periplasmic binding protein-like II"/>
    <property type="match status" value="1"/>
</dbReference>
<gene>
    <name evidence="3" type="ORF">ACFOEK_15655</name>
</gene>
<name>A0ABV7HLT2_9GAMM</name>
<evidence type="ECO:0000256" key="2">
    <source>
        <dbReference type="ARBA" id="ARBA00022729"/>
    </source>
</evidence>
<dbReference type="Pfam" id="PF13416">
    <property type="entry name" value="SBP_bac_8"/>
    <property type="match status" value="1"/>
</dbReference>
<dbReference type="RefSeq" id="WP_386722402.1">
    <property type="nucleotide sequence ID" value="NZ_JBHRSZ010000007.1"/>
</dbReference>
<evidence type="ECO:0000256" key="1">
    <source>
        <dbReference type="ARBA" id="ARBA00008520"/>
    </source>
</evidence>
<dbReference type="PIRSF" id="PIRSF002825">
    <property type="entry name" value="CfbpA"/>
    <property type="match status" value="1"/>
</dbReference>
<dbReference type="PROSITE" id="PS51257">
    <property type="entry name" value="PROKAR_LIPOPROTEIN"/>
    <property type="match status" value="1"/>
</dbReference>
<accession>A0ABV7HLT2</accession>
<evidence type="ECO:0000313" key="4">
    <source>
        <dbReference type="Proteomes" id="UP001595476"/>
    </source>
</evidence>
<dbReference type="InterPro" id="IPR006059">
    <property type="entry name" value="SBP"/>
</dbReference>
<organism evidence="3 4">
    <name type="scientific">Litoribrevibacter euphylliae</name>
    <dbReference type="NCBI Taxonomy" id="1834034"/>
    <lineage>
        <taxon>Bacteria</taxon>
        <taxon>Pseudomonadati</taxon>
        <taxon>Pseudomonadota</taxon>
        <taxon>Gammaproteobacteria</taxon>
        <taxon>Oceanospirillales</taxon>
        <taxon>Oceanospirillaceae</taxon>
        <taxon>Litoribrevibacter</taxon>
    </lineage>
</organism>
<dbReference type="EMBL" id="JBHRSZ010000007">
    <property type="protein sequence ID" value="MFC3152471.1"/>
    <property type="molecule type" value="Genomic_DNA"/>
</dbReference>
<protein>
    <submittedName>
        <fullName evidence="3">Extracellular solute-binding protein</fullName>
    </submittedName>
</protein>
<dbReference type="Gene3D" id="3.40.190.10">
    <property type="entry name" value="Periplasmic binding protein-like II"/>
    <property type="match status" value="2"/>
</dbReference>
<dbReference type="InterPro" id="IPR026045">
    <property type="entry name" value="Ferric-bd"/>
</dbReference>
<keyword evidence="2" id="KW-0732">Signal</keyword>
<comment type="caution">
    <text evidence="3">The sequence shown here is derived from an EMBL/GenBank/DDBJ whole genome shotgun (WGS) entry which is preliminary data.</text>
</comment>
<sequence length="347" mass="38208">MRKLISAVALATLAVGCSKQEAPENAASTEVTKPAEPVTLTVYSARKEHLIKPLFDMYTEKTGVQIQYITDKASPLLSRLKSEGENTPADMLITVDAGNLWKAAEDGVLRSVTSDALESNVPANLQDENNQWFGLSIRARTIVYAKDRVKDGELSTYEGLADDHWKGRLCLRTSKKVYNQSLVASMISNLGEEKTEQVVSGWVNNLATDVFSNDTKAMNAVQAGQCDATVVNTYYFGRLQKKEADANLAIFWPNQQDRGVHVNISGAGVTKHAKHPEAATALLEWLSTEEAQQQFAQLNQEYPVNAKVSASEEVLAWGDFKRDALNVSEAGRLQPAAVKLMDRVNYR</sequence>
<evidence type="ECO:0000313" key="3">
    <source>
        <dbReference type="EMBL" id="MFC3152471.1"/>
    </source>
</evidence>
<reference evidence="4" key="1">
    <citation type="journal article" date="2019" name="Int. J. Syst. Evol. Microbiol.">
        <title>The Global Catalogue of Microorganisms (GCM) 10K type strain sequencing project: providing services to taxonomists for standard genome sequencing and annotation.</title>
        <authorList>
            <consortium name="The Broad Institute Genomics Platform"/>
            <consortium name="The Broad Institute Genome Sequencing Center for Infectious Disease"/>
            <person name="Wu L."/>
            <person name="Ma J."/>
        </authorList>
    </citation>
    <scope>NUCLEOTIDE SEQUENCE [LARGE SCALE GENOMIC DNA]</scope>
    <source>
        <strain evidence="4">KCTC 52438</strain>
    </source>
</reference>